<feature type="domain" description="VanZ-like" evidence="2">
    <location>
        <begin position="21"/>
        <end position="133"/>
    </location>
</feature>
<feature type="transmembrane region" description="Helical" evidence="1">
    <location>
        <begin position="15"/>
        <end position="35"/>
    </location>
</feature>
<feature type="transmembrane region" description="Helical" evidence="1">
    <location>
        <begin position="268"/>
        <end position="286"/>
    </location>
</feature>
<reference evidence="4" key="1">
    <citation type="submission" date="2015-08" db="EMBL/GenBank/DDBJ databases">
        <authorList>
            <person name="Varghese N."/>
        </authorList>
    </citation>
    <scope>NUCLEOTIDE SEQUENCE [LARGE SCALE GENOMIC DNA]</scope>
    <source>
        <strain evidence="4">DSM 17901</strain>
    </source>
</reference>
<feature type="transmembrane region" description="Helical" evidence="1">
    <location>
        <begin position="202"/>
        <end position="225"/>
    </location>
</feature>
<feature type="transmembrane region" description="Helical" evidence="1">
    <location>
        <begin position="293"/>
        <end position="312"/>
    </location>
</feature>
<feature type="transmembrane region" description="Helical" evidence="1">
    <location>
        <begin position="87"/>
        <end position="106"/>
    </location>
</feature>
<keyword evidence="1" id="KW-0812">Transmembrane</keyword>
<proteinExistence type="predicted"/>
<keyword evidence="1" id="KW-1133">Transmembrane helix</keyword>
<keyword evidence="4" id="KW-1185">Reference proteome</keyword>
<organism evidence="3 4">
    <name type="scientific">Gulbenkiania indica</name>
    <dbReference type="NCBI Taxonomy" id="375574"/>
    <lineage>
        <taxon>Bacteria</taxon>
        <taxon>Pseudomonadati</taxon>
        <taxon>Pseudomonadota</taxon>
        <taxon>Betaproteobacteria</taxon>
        <taxon>Neisseriales</taxon>
        <taxon>Chromobacteriaceae</taxon>
        <taxon>Gulbenkiania</taxon>
    </lineage>
</organism>
<dbReference type="InterPro" id="IPR006976">
    <property type="entry name" value="VanZ-like"/>
</dbReference>
<dbReference type="EMBL" id="CYHA01000003">
    <property type="protein sequence ID" value="CUA84115.1"/>
    <property type="molecule type" value="Genomic_DNA"/>
</dbReference>
<feature type="transmembrane region" description="Helical" evidence="1">
    <location>
        <begin position="55"/>
        <end position="80"/>
    </location>
</feature>
<dbReference type="STRING" id="375574.GCA_001418035_01806"/>
<evidence type="ECO:0000313" key="4">
    <source>
        <dbReference type="Proteomes" id="UP000243535"/>
    </source>
</evidence>
<evidence type="ECO:0000259" key="2">
    <source>
        <dbReference type="Pfam" id="PF04892"/>
    </source>
</evidence>
<feature type="transmembrane region" description="Helical" evidence="1">
    <location>
        <begin position="332"/>
        <end position="356"/>
    </location>
</feature>
<gene>
    <name evidence="3" type="ORF">Ga0061063_2014</name>
</gene>
<name>A0A0K6GZS4_9NEIS</name>
<accession>A0A0K6GZS4</accession>
<evidence type="ECO:0000256" key="1">
    <source>
        <dbReference type="SAM" id="Phobius"/>
    </source>
</evidence>
<sequence length="360" mass="40519">MHPSGTSLSLRPAHLPHYVALITFVVIVFTSFYPFTGWAYSGRPLLEFLTYAWPYYFRLFDNIVNYLVYVPYGFALALTLKPRWMGWLLALLLSTLTSFSVEFGQQFLPERVASNLDIAYNLAGAATGATLAISPLFRRVWHRVWQWRHRYFSPAAAADYGLVILVVWFLTQLNPAVPLFGVVIYPGGLPQPYVSPLENPLLFLWLIEAGGAMLNLTATLLFATAFLRDRRYIARTILTVLVLAFFLKIVAAGMLLKPIAFFEWINPSVMAGLAAGLFLVWLFTRFASRGQAVGALAAVGAAQGVAALWPLAPEAGEALRYFRWSYGHLENMSALVEFLSRLWPWAATLCLIFFLWETRD</sequence>
<feature type="transmembrane region" description="Helical" evidence="1">
    <location>
        <begin position="118"/>
        <end position="137"/>
    </location>
</feature>
<dbReference type="Pfam" id="PF04892">
    <property type="entry name" value="VanZ"/>
    <property type="match status" value="1"/>
</dbReference>
<dbReference type="Proteomes" id="UP000243535">
    <property type="component" value="Unassembled WGS sequence"/>
</dbReference>
<feature type="transmembrane region" description="Helical" evidence="1">
    <location>
        <begin position="237"/>
        <end position="256"/>
    </location>
</feature>
<dbReference type="OrthoDB" id="9780818at2"/>
<evidence type="ECO:0000313" key="3">
    <source>
        <dbReference type="EMBL" id="CUA84115.1"/>
    </source>
</evidence>
<keyword evidence="1" id="KW-0472">Membrane</keyword>
<dbReference type="RefSeq" id="WP_054286147.1">
    <property type="nucleotide sequence ID" value="NZ_CYHA01000003.1"/>
</dbReference>
<protein>
    <submittedName>
        <fullName evidence="3">VanZ like family</fullName>
    </submittedName>
</protein>
<dbReference type="AlphaFoldDB" id="A0A0K6GZS4"/>